<protein>
    <submittedName>
        <fullName evidence="1">Uncharacterized protein</fullName>
    </submittedName>
</protein>
<dbReference type="EMBL" id="MWDB01000001">
    <property type="protein sequence ID" value="OQB42612.1"/>
    <property type="molecule type" value="Genomic_DNA"/>
</dbReference>
<gene>
    <name evidence="1" type="ORF">BWY04_00048</name>
</gene>
<organism evidence="1">
    <name type="scientific">candidate division CPR1 bacterium ADurb.Bin160</name>
    <dbReference type="NCBI Taxonomy" id="1852826"/>
    <lineage>
        <taxon>Bacteria</taxon>
        <taxon>candidate division CPR1</taxon>
    </lineage>
</organism>
<dbReference type="Proteomes" id="UP000485621">
    <property type="component" value="Unassembled WGS sequence"/>
</dbReference>
<name>A0A1V5ZRI9_9BACT</name>
<comment type="caution">
    <text evidence="1">The sequence shown here is derived from an EMBL/GenBank/DDBJ whole genome shotgun (WGS) entry which is preliminary data.</text>
</comment>
<reference evidence="1" key="1">
    <citation type="submission" date="2017-02" db="EMBL/GenBank/DDBJ databases">
        <title>Delving into the versatile metabolic prowess of the omnipresent phylum Bacteroidetes.</title>
        <authorList>
            <person name="Nobu M.K."/>
            <person name="Mei R."/>
            <person name="Narihiro T."/>
            <person name="Kuroda K."/>
            <person name="Liu W.-T."/>
        </authorList>
    </citation>
    <scope>NUCLEOTIDE SEQUENCE</scope>
    <source>
        <strain evidence="1">ADurb.Bin160</strain>
    </source>
</reference>
<dbReference type="AlphaFoldDB" id="A0A1V5ZRI9"/>
<proteinExistence type="predicted"/>
<accession>A0A1V5ZRI9</accession>
<evidence type="ECO:0000313" key="1">
    <source>
        <dbReference type="EMBL" id="OQB42612.1"/>
    </source>
</evidence>
<sequence length="34" mass="4110">MEHLLQQIQEFTKKLFTPIHELADRFIKENANII</sequence>